<dbReference type="InterPro" id="IPR009081">
    <property type="entry name" value="PP-bd_ACP"/>
</dbReference>
<dbReference type="Pfam" id="PF07993">
    <property type="entry name" value="NAD_binding_4"/>
    <property type="match status" value="1"/>
</dbReference>
<dbReference type="SMART" id="SM00827">
    <property type="entry name" value="PKS_AT"/>
    <property type="match status" value="1"/>
</dbReference>
<dbReference type="EMBL" id="JBFXLT010000157">
    <property type="protein sequence ID" value="KAL2802933.1"/>
    <property type="molecule type" value="Genomic_DNA"/>
</dbReference>
<evidence type="ECO:0000256" key="2">
    <source>
        <dbReference type="ARBA" id="ARBA00022450"/>
    </source>
</evidence>
<evidence type="ECO:0000256" key="1">
    <source>
        <dbReference type="ARBA" id="ARBA00005179"/>
    </source>
</evidence>
<dbReference type="SUPFAM" id="SSF52151">
    <property type="entry name" value="FabD/lysophospholipase-like"/>
    <property type="match status" value="1"/>
</dbReference>
<dbReference type="InterPro" id="IPR020841">
    <property type="entry name" value="PKS_Beta-ketoAc_synthase_dom"/>
</dbReference>
<dbReference type="InterPro" id="IPR036291">
    <property type="entry name" value="NAD(P)-bd_dom_sf"/>
</dbReference>
<keyword evidence="3" id="KW-0597">Phosphoprotein</keyword>
<dbReference type="InterPro" id="IPR001227">
    <property type="entry name" value="Ac_transferase_dom_sf"/>
</dbReference>
<evidence type="ECO:0000313" key="13">
    <source>
        <dbReference type="EMBL" id="KAL2802933.1"/>
    </source>
</evidence>
<dbReference type="CDD" id="cd02440">
    <property type="entry name" value="AdoMet_MTases"/>
    <property type="match status" value="1"/>
</dbReference>
<dbReference type="PANTHER" id="PTHR45681">
    <property type="entry name" value="POLYKETIDE SYNTHASE 44-RELATED"/>
    <property type="match status" value="1"/>
</dbReference>
<dbReference type="InterPro" id="IPR036736">
    <property type="entry name" value="ACP-like_sf"/>
</dbReference>
<dbReference type="Proteomes" id="UP001610334">
    <property type="component" value="Unassembled WGS sequence"/>
</dbReference>
<name>A0ABR4GV41_9EURO</name>
<organism evidence="13 14">
    <name type="scientific">Aspergillus granulosus</name>
    <dbReference type="NCBI Taxonomy" id="176169"/>
    <lineage>
        <taxon>Eukaryota</taxon>
        <taxon>Fungi</taxon>
        <taxon>Dikarya</taxon>
        <taxon>Ascomycota</taxon>
        <taxon>Pezizomycotina</taxon>
        <taxon>Eurotiomycetes</taxon>
        <taxon>Eurotiomycetidae</taxon>
        <taxon>Eurotiales</taxon>
        <taxon>Aspergillaceae</taxon>
        <taxon>Aspergillus</taxon>
        <taxon>Aspergillus subgen. Nidulantes</taxon>
    </lineage>
</organism>
<dbReference type="Gene3D" id="3.40.50.150">
    <property type="entry name" value="Vaccinia Virus protein VP39"/>
    <property type="match status" value="1"/>
</dbReference>
<comment type="pathway">
    <text evidence="1">Secondary metabolite biosynthesis.</text>
</comment>
<sequence>MVGHRDITRLPLSRHEILLFGPLALSFDQAAFEHLRKTIVNSDKHHWALEALRSLPQYYTTVLAALPGVNDSNGVQLEDLKGALHSGKPLATGFPLPNTLLIPLIVVLHLTEYSEFLEQTSAELEPGIDLFLTSRHNKETVGFCTGLLSAMAVSSAGSQEEFRKYAAVAVRLGLLVGIVVDAQDVSSAQGPSKSITASWNSAEKREDARRIMDNFPQAYISVYYDEDRATITAPASTICDLQRRLRASGIVTAEVGLNGCFHAECYQDQLGQIIRFCDSHPDFQLPDASRAIIPTRSNATGGLIREGALHQHALRSILVEPPQWFQSFTKVRDASIKDEGAVIISFGPERCVPPSLLRGLSQKVVTVGDLGVFKKDQYTYSENDIAVVGMSCKVAGADNLEEFWDLLCAGKSQHREVPKERFGFETVFRDIDPKRKWFGNFIDGHDQFDHKFFKKSPRESATMDPQQRHLLQIAYQAVEQSGYFHSANPDRQVGCYMGVCACDYENNIACHAPNAFSATGNLKGFIAGKVSHLFGWTGPGLTIDTACSSSAVAVHQACKAIITGECTAALAGGTHVMTNPLWFQNLAGASFLSTTGQCKPFDIRADGYCRGEGIATVFLKKLSVAVADGNQIFGVITATAVQQNQNCTPIFVPNVPSLSSLFRAVVKQSRLQPADVTVVEAHGTGTAVGDPAEYDSIRSVLGGSSRGKTLALSSVKGLVGHIECTSGIVSLIKVLLMLQKRMIPPQASFTTINPAIKATPADKINIPTAVQAWDSEFRAALINNYGASGSNASIVVTQPPVVTLNPGAETPGLKYPFRFCGSDDQSLRRYSKVLRQFLGRKSYPAQDLSLRNISFNVNRQSNRQLDRTLLFSVKTIEELEQKLITFETGNDSVKSLALSKSKPVVLCFGGQVSTFVGLDRIVYERVAVFRKHLNTVDAVARSIGVKSIFPSIFETTPISDTVHLQIMLFASQYACARSWIDSGIQPVAVVGHSFGELTGLCVSQSLSLEDAVKMIAARAIIIRDVWGPEKGAMLAVEADLTDVQKLLSESSAACQDVKPATIACYNGPRSFTLAGAVAAIDAVAETIAKPAFSSMKSKHLNVTNAFHCALLDPLLDRLEESARGLTFREPVIPVERATESRTEELPTSRFVADHIRSPVFFNHAIQRLAEKYPSCVFLEAGSNSTVTNMASRALGNPSSSHFQAVNITSQNGWNNLVDATTNLWKVGLGVHFWAHQSSQTKEYALLLLPPYQFEPSRHWTELKDAPVLTTPPAVEDVKKEEAKAPDTLLTFVGYQGSDKHLAKFRVNTMIPKYEKLIQGHIIAQTASICPATVQLDLVIESVRIIRPELASTGLEPQIHAVENLAPICVNPMRAVWVEVTAEDVVQGTSWDFQVYSDDLHNGFSKTIHTTGRVIFRSVNDVSLKYEFARFERHFRHQTCLDLMRSGEVDEVLQNRNIYKMFAEIVDYGEDYRGLQKLVSKGNQSAGYVVKKYNPETWLDGHLADSFCQVGGIYVNCMTDRAPADMLIANGIEQWIRSPKLRQQDPRPESYHVLATHHRPSDKAFLTDVFAFDSTTGALIEVILGISYVKISKASMSKLLSRLTVSDTSNAPTSMPLLSEPASVDLFDIPKNLSTAPLSVAPPQRSIPSLKPPIVKKVKDNESNKGQLTQRIKAILAELSGLDMAEIKDDSELADIGIDSLMGMEMAHEIEKAFTISLPESDLMDVVDMPSLIKCVQKAVGGDVESAEDTTEQSAYELAESEDKSTDYTTPSTPAEEHLDMDKSMREFLGKESTELNLPFAVVMEAFNETKSLTDDRIAEYQQTRYAESVLPMQSEMCVSLVLEAFDQLNMRIRSASAGEKFTRISHPREHTRLVDYLYKMLEDASLVSLDGEVITRTAIQAPQPSKEIFDGLVSRHPDQNAADKLTFYAGSHLAEVLRGETDGIKLIFGTQEGRELVSKLYGDWPINRLFYRQMEDFLERLTPRLDMSKGPIKILEMGAGTGGTTKWLVPLLAKLNVPVEYTFTDLAPSFVATARKKFSKQYPFMKFRTHDIEKAPADDLIGTQHIIIASNAVHATHSLSESGKNIRKALRPDGFLMMLEMTGTLHWVDIIFGIFEGWWYFDDGRTHAITHESRWAKDLQAVGYGHIDWTDGVRPENKLEKLIIAFASGGRYERLHIPRPLGASADCAARQAVVDRYVQEMTAGFGAATGGSLSGILPRQELKGCCVLVTGASGSLGCHLLAELTSHPNIASVVCLNRRSRQNPLERQHRSLLQKKIFLSEEAAAKVRVIEADLSKSQLGLSNDEYDHLLNSVTHIVHNAWLMNAKLPLRRFEPQLQIMRNLLDLAHGISLQRPTERISFQFISSIATVGHRPIWTGKPSVPEEPMTIDSVLPTGYGDAKYICERMIDETLHKYPDRFQAMVVRPGQVAGSTTSGYWNPMEHLSFLVKSSQTLGALPDFDGVLSWTPVDAVASTLVDLLLLPKGKTPYPIYHIDNPVRQSWKEMTPVLADALHIPRANIIPFEEWIQRVMDYPRQVEGPEGDNPAILLVDFLDNNFIRMSCGGLLLETKKSREHSKTLANLGPVSAETARLFIKSWKDMGFLSP</sequence>
<dbReference type="InterPro" id="IPR014031">
    <property type="entry name" value="Ketoacyl_synth_C"/>
</dbReference>
<dbReference type="Pfam" id="PF18558">
    <property type="entry name" value="HTH_51"/>
    <property type="match status" value="1"/>
</dbReference>
<dbReference type="Gene3D" id="1.10.1200.10">
    <property type="entry name" value="ACP-like"/>
    <property type="match status" value="1"/>
</dbReference>
<evidence type="ECO:0000256" key="4">
    <source>
        <dbReference type="ARBA" id="ARBA00022679"/>
    </source>
</evidence>
<feature type="region of interest" description="N-terminal hotdog fold" evidence="8">
    <location>
        <begin position="1285"/>
        <end position="1420"/>
    </location>
</feature>
<dbReference type="InterPro" id="IPR029063">
    <property type="entry name" value="SAM-dependent_MTases_sf"/>
</dbReference>
<dbReference type="SUPFAM" id="SSF55048">
    <property type="entry name" value="Probable ACP-binding domain of malonyl-CoA ACP transacylase"/>
    <property type="match status" value="1"/>
</dbReference>
<feature type="domain" description="Ketosynthase family 3 (KS3)" evidence="11">
    <location>
        <begin position="382"/>
        <end position="798"/>
    </location>
</feature>
<dbReference type="InterPro" id="IPR020806">
    <property type="entry name" value="PKS_PP-bd"/>
</dbReference>
<dbReference type="SUPFAM" id="SSF47336">
    <property type="entry name" value="ACP-like"/>
    <property type="match status" value="1"/>
</dbReference>
<feature type="domain" description="Carrier" evidence="10">
    <location>
        <begin position="1665"/>
        <end position="1739"/>
    </location>
</feature>
<dbReference type="CDD" id="cd00833">
    <property type="entry name" value="PKS"/>
    <property type="match status" value="1"/>
</dbReference>
<dbReference type="InterPro" id="IPR041068">
    <property type="entry name" value="HTH_51"/>
</dbReference>
<keyword evidence="7" id="KW-0012">Acyltransferase</keyword>
<dbReference type="Gene3D" id="3.30.70.3290">
    <property type="match status" value="1"/>
</dbReference>
<feature type="active site" description="Proton donor; for dehydratase activity" evidence="8">
    <location>
        <position position="1504"/>
    </location>
</feature>
<gene>
    <name evidence="13" type="ORF">BJX63DRAFT_437407</name>
</gene>
<evidence type="ECO:0000259" key="10">
    <source>
        <dbReference type="PROSITE" id="PS50075"/>
    </source>
</evidence>
<evidence type="ECO:0000259" key="12">
    <source>
        <dbReference type="PROSITE" id="PS52019"/>
    </source>
</evidence>
<dbReference type="Pfam" id="PF00698">
    <property type="entry name" value="Acyl_transf_1"/>
    <property type="match status" value="1"/>
</dbReference>
<dbReference type="SMART" id="SM01294">
    <property type="entry name" value="PKS_PP_betabranch"/>
    <property type="match status" value="1"/>
</dbReference>
<dbReference type="InterPro" id="IPR013120">
    <property type="entry name" value="FAR_NAD-bd"/>
</dbReference>
<feature type="active site" description="Proton acceptor; for dehydratase activity" evidence="8">
    <location>
        <position position="1320"/>
    </location>
</feature>
<reference evidence="13 14" key="1">
    <citation type="submission" date="2024-07" db="EMBL/GenBank/DDBJ databases">
        <title>Section-level genome sequencing and comparative genomics of Aspergillus sections Usti and Cavernicolus.</title>
        <authorList>
            <consortium name="Lawrence Berkeley National Laboratory"/>
            <person name="Nybo J.L."/>
            <person name="Vesth T.C."/>
            <person name="Theobald S."/>
            <person name="Frisvad J.C."/>
            <person name="Larsen T.O."/>
            <person name="Kjaerboelling I."/>
            <person name="Rothschild-Mancinelli K."/>
            <person name="Lyhne E.K."/>
            <person name="Kogle M.E."/>
            <person name="Barry K."/>
            <person name="Clum A."/>
            <person name="Na H."/>
            <person name="Ledsgaard L."/>
            <person name="Lin J."/>
            <person name="Lipzen A."/>
            <person name="Kuo A."/>
            <person name="Riley R."/>
            <person name="Mondo S."/>
            <person name="Labutti K."/>
            <person name="Haridas S."/>
            <person name="Pangalinan J."/>
            <person name="Salamov A.A."/>
            <person name="Simmons B.A."/>
            <person name="Magnuson J.K."/>
            <person name="Chen J."/>
            <person name="Drula E."/>
            <person name="Henrissat B."/>
            <person name="Wiebenga A."/>
            <person name="Lubbers R.J."/>
            <person name="Gomes A.C."/>
            <person name="Makela M.R."/>
            <person name="Stajich J."/>
            <person name="Grigoriev I.V."/>
            <person name="Mortensen U.H."/>
            <person name="De Vries R.P."/>
            <person name="Baker S.E."/>
            <person name="Andersen M.R."/>
        </authorList>
    </citation>
    <scope>NUCLEOTIDE SEQUENCE [LARGE SCALE GENOMIC DNA]</scope>
    <source>
        <strain evidence="13 14">CBS 588.65</strain>
    </source>
</reference>
<dbReference type="InterPro" id="IPR042104">
    <property type="entry name" value="PKS_dehydratase_sf"/>
</dbReference>
<feature type="domain" description="PKS/mFAS DH" evidence="12">
    <location>
        <begin position="1285"/>
        <end position="1596"/>
    </location>
</feature>
<dbReference type="SMART" id="SM00825">
    <property type="entry name" value="PKS_KS"/>
    <property type="match status" value="1"/>
</dbReference>
<dbReference type="Pfam" id="PF16073">
    <property type="entry name" value="SAT"/>
    <property type="match status" value="1"/>
</dbReference>
<dbReference type="InterPro" id="IPR014030">
    <property type="entry name" value="Ketoacyl_synth_N"/>
</dbReference>
<feature type="region of interest" description="Disordered" evidence="9">
    <location>
        <begin position="1741"/>
        <end position="1775"/>
    </location>
</feature>
<dbReference type="Gene3D" id="3.40.47.10">
    <property type="match status" value="1"/>
</dbReference>
<dbReference type="Gene3D" id="3.40.366.10">
    <property type="entry name" value="Malonyl-Coenzyme A Acyl Carrier Protein, domain 2"/>
    <property type="match status" value="2"/>
</dbReference>
<dbReference type="PANTHER" id="PTHR45681:SF6">
    <property type="entry name" value="POLYKETIDE SYNTHASE 37"/>
    <property type="match status" value="1"/>
</dbReference>
<evidence type="ECO:0000313" key="14">
    <source>
        <dbReference type="Proteomes" id="UP001610334"/>
    </source>
</evidence>
<dbReference type="InterPro" id="IPR006162">
    <property type="entry name" value="Ppantetheine_attach_site"/>
</dbReference>
<keyword evidence="6" id="KW-0511">Multifunctional enzyme</keyword>
<dbReference type="Pfam" id="PF08242">
    <property type="entry name" value="Methyltransf_12"/>
    <property type="match status" value="1"/>
</dbReference>
<dbReference type="InterPro" id="IPR016039">
    <property type="entry name" value="Thiolase-like"/>
</dbReference>
<dbReference type="InterPro" id="IPR016035">
    <property type="entry name" value="Acyl_Trfase/lysoPLipase"/>
</dbReference>
<dbReference type="PROSITE" id="PS00012">
    <property type="entry name" value="PHOSPHOPANTETHEINE"/>
    <property type="match status" value="1"/>
</dbReference>
<keyword evidence="4" id="KW-0808">Transferase</keyword>
<dbReference type="PROSITE" id="PS52019">
    <property type="entry name" value="PKS_MFAS_DH"/>
    <property type="match status" value="1"/>
</dbReference>
<proteinExistence type="predicted"/>
<dbReference type="Gene3D" id="3.10.129.110">
    <property type="entry name" value="Polyketide synthase dehydratase"/>
    <property type="match status" value="1"/>
</dbReference>
<comment type="caution">
    <text evidence="13">The sequence shown here is derived from an EMBL/GenBank/DDBJ whole genome shotgun (WGS) entry which is preliminary data.</text>
</comment>
<dbReference type="InterPro" id="IPR050444">
    <property type="entry name" value="Polyketide_Synthase"/>
</dbReference>
<dbReference type="SMART" id="SM00823">
    <property type="entry name" value="PKS_PP"/>
    <property type="match status" value="1"/>
</dbReference>
<dbReference type="PROSITE" id="PS50075">
    <property type="entry name" value="CARRIER"/>
    <property type="match status" value="1"/>
</dbReference>
<dbReference type="InterPro" id="IPR016036">
    <property type="entry name" value="Malonyl_transacylase_ACP-bd"/>
</dbReference>
<keyword evidence="14" id="KW-1185">Reference proteome</keyword>
<dbReference type="SUPFAM" id="SSF53335">
    <property type="entry name" value="S-adenosyl-L-methionine-dependent methyltransferases"/>
    <property type="match status" value="1"/>
</dbReference>
<protein>
    <submittedName>
        <fullName evidence="13">Uncharacterized protein</fullName>
    </submittedName>
</protein>
<dbReference type="Pfam" id="PF02801">
    <property type="entry name" value="Ketoacyl-synt_C"/>
    <property type="match status" value="1"/>
</dbReference>
<dbReference type="Pfam" id="PF00550">
    <property type="entry name" value="PP-binding"/>
    <property type="match status" value="1"/>
</dbReference>
<accession>A0ABR4GV41</accession>
<evidence type="ECO:0000256" key="6">
    <source>
        <dbReference type="ARBA" id="ARBA00023268"/>
    </source>
</evidence>
<dbReference type="Pfam" id="PF00109">
    <property type="entry name" value="ketoacyl-synt"/>
    <property type="match status" value="1"/>
</dbReference>
<dbReference type="InterPro" id="IPR013217">
    <property type="entry name" value="Methyltransf_12"/>
</dbReference>
<keyword evidence="5" id="KW-0521">NADP</keyword>
<feature type="region of interest" description="C-terminal hotdog fold" evidence="8">
    <location>
        <begin position="1448"/>
        <end position="1596"/>
    </location>
</feature>
<evidence type="ECO:0000256" key="9">
    <source>
        <dbReference type="SAM" id="MobiDB-lite"/>
    </source>
</evidence>
<dbReference type="Gene3D" id="3.40.50.720">
    <property type="entry name" value="NAD(P)-binding Rossmann-like Domain"/>
    <property type="match status" value="1"/>
</dbReference>
<dbReference type="InterPro" id="IPR032088">
    <property type="entry name" value="SAT"/>
</dbReference>
<evidence type="ECO:0000256" key="3">
    <source>
        <dbReference type="ARBA" id="ARBA00022553"/>
    </source>
</evidence>
<evidence type="ECO:0000256" key="5">
    <source>
        <dbReference type="ARBA" id="ARBA00022857"/>
    </source>
</evidence>
<keyword evidence="2" id="KW-0596">Phosphopantetheine</keyword>
<dbReference type="SUPFAM" id="SSF51735">
    <property type="entry name" value="NAD(P)-binding Rossmann-fold domains"/>
    <property type="match status" value="1"/>
</dbReference>
<dbReference type="PROSITE" id="PS52004">
    <property type="entry name" value="KS3_2"/>
    <property type="match status" value="1"/>
</dbReference>
<dbReference type="SUPFAM" id="SSF53901">
    <property type="entry name" value="Thiolase-like"/>
    <property type="match status" value="1"/>
</dbReference>
<evidence type="ECO:0000256" key="7">
    <source>
        <dbReference type="ARBA" id="ARBA00023315"/>
    </source>
</evidence>
<dbReference type="InterPro" id="IPR014043">
    <property type="entry name" value="Acyl_transferase_dom"/>
</dbReference>
<evidence type="ECO:0000259" key="11">
    <source>
        <dbReference type="PROSITE" id="PS52004"/>
    </source>
</evidence>
<dbReference type="InterPro" id="IPR049900">
    <property type="entry name" value="PKS_mFAS_DH"/>
</dbReference>
<evidence type="ECO:0000256" key="8">
    <source>
        <dbReference type="PROSITE-ProRule" id="PRU01363"/>
    </source>
</evidence>